<evidence type="ECO:0000313" key="3">
    <source>
        <dbReference type="Proteomes" id="UP000295509"/>
    </source>
</evidence>
<sequence length="208" mass="22213">MTLRTMLLRLMVLISLYLTGNVAMATPPFGCIPGNQDNTCLTAIRHDPIPPNLCPTAAGWTTVVASVWQGFQWSQPECNLQPPPSCQAGQVQTAAPVWNGAQWVGLGCAPPLPPPSQNPDPKQMDQACRSLIAATTDFSVFQFSPETQLVILDTPNAHQVEFRYQPVSGPLVVASNSWMIVCTFLNGSTVPSPNLGAFPLDPNSDGGG</sequence>
<accession>A0A4R8LS91</accession>
<feature type="chain" id="PRO_5020186160" evidence="1">
    <location>
        <begin position="26"/>
        <end position="208"/>
    </location>
</feature>
<gene>
    <name evidence="2" type="ORF">BX592_111209</name>
</gene>
<keyword evidence="3" id="KW-1185">Reference proteome</keyword>
<evidence type="ECO:0000313" key="2">
    <source>
        <dbReference type="EMBL" id="TDY48274.1"/>
    </source>
</evidence>
<keyword evidence="1" id="KW-0732">Signal</keyword>
<organism evidence="2 3">
    <name type="scientific">Paraburkholderia rhizosphaerae</name>
    <dbReference type="NCBI Taxonomy" id="480658"/>
    <lineage>
        <taxon>Bacteria</taxon>
        <taxon>Pseudomonadati</taxon>
        <taxon>Pseudomonadota</taxon>
        <taxon>Betaproteobacteria</taxon>
        <taxon>Burkholderiales</taxon>
        <taxon>Burkholderiaceae</taxon>
        <taxon>Paraburkholderia</taxon>
    </lineage>
</organism>
<evidence type="ECO:0000256" key="1">
    <source>
        <dbReference type="SAM" id="SignalP"/>
    </source>
</evidence>
<dbReference type="AlphaFoldDB" id="A0A4R8LS91"/>
<name>A0A4R8LS91_9BURK</name>
<comment type="caution">
    <text evidence="2">The sequence shown here is derived from an EMBL/GenBank/DDBJ whole genome shotgun (WGS) entry which is preliminary data.</text>
</comment>
<reference evidence="2 3" key="1">
    <citation type="submission" date="2019-03" db="EMBL/GenBank/DDBJ databases">
        <title>Genomic Encyclopedia of Type Strains, Phase III (KMG-III): the genomes of soil and plant-associated and newly described type strains.</title>
        <authorList>
            <person name="Whitman W."/>
        </authorList>
    </citation>
    <scope>NUCLEOTIDE SEQUENCE [LARGE SCALE GENOMIC DNA]</scope>
    <source>
        <strain evidence="2 3">LMG 29544</strain>
    </source>
</reference>
<protein>
    <submittedName>
        <fullName evidence="2">Uncharacterized protein</fullName>
    </submittedName>
</protein>
<feature type="signal peptide" evidence="1">
    <location>
        <begin position="1"/>
        <end position="25"/>
    </location>
</feature>
<proteinExistence type="predicted"/>
<dbReference type="Proteomes" id="UP000295509">
    <property type="component" value="Unassembled WGS sequence"/>
</dbReference>
<dbReference type="EMBL" id="SORE01000011">
    <property type="protein sequence ID" value="TDY48274.1"/>
    <property type="molecule type" value="Genomic_DNA"/>
</dbReference>